<reference evidence="3 4" key="1">
    <citation type="submission" date="2016-10" db="EMBL/GenBank/DDBJ databases">
        <authorList>
            <person name="de Groot N.N."/>
        </authorList>
    </citation>
    <scope>NUCLEOTIDE SEQUENCE [LARGE SCALE GENOMIC DNA]</scope>
    <source>
        <strain evidence="3 4">MP1X4</strain>
    </source>
</reference>
<dbReference type="PANTHER" id="PTHR10900:SF77">
    <property type="entry name" value="FI19380P1"/>
    <property type="match status" value="1"/>
</dbReference>
<feature type="signal peptide" evidence="1">
    <location>
        <begin position="1"/>
        <end position="24"/>
    </location>
</feature>
<dbReference type="PROSITE" id="PS50213">
    <property type="entry name" value="FAS1"/>
    <property type="match status" value="1"/>
</dbReference>
<dbReference type="InterPro" id="IPR036378">
    <property type="entry name" value="FAS1_dom_sf"/>
</dbReference>
<dbReference type="GO" id="GO:0005615">
    <property type="term" value="C:extracellular space"/>
    <property type="evidence" value="ECO:0007669"/>
    <property type="project" value="TreeGrafter"/>
</dbReference>
<dbReference type="GO" id="GO:0007155">
    <property type="term" value="P:cell adhesion"/>
    <property type="evidence" value="ECO:0007669"/>
    <property type="project" value="TreeGrafter"/>
</dbReference>
<keyword evidence="4" id="KW-1185">Reference proteome</keyword>
<evidence type="ECO:0000256" key="1">
    <source>
        <dbReference type="SAM" id="SignalP"/>
    </source>
</evidence>
<evidence type="ECO:0000259" key="2">
    <source>
        <dbReference type="PROSITE" id="PS50213"/>
    </source>
</evidence>
<proteinExistence type="predicted"/>
<dbReference type="SMART" id="SM00554">
    <property type="entry name" value="FAS1"/>
    <property type="match status" value="1"/>
</dbReference>
<name>A0A1H1WZE8_MUCMA</name>
<dbReference type="InterPro" id="IPR050904">
    <property type="entry name" value="Adhesion/Biosynth-related"/>
</dbReference>
<dbReference type="AlphaFoldDB" id="A0A1H1WZE8"/>
<evidence type="ECO:0000313" key="4">
    <source>
        <dbReference type="Proteomes" id="UP000199679"/>
    </source>
</evidence>
<keyword evidence="1" id="KW-0732">Signal</keyword>
<dbReference type="GO" id="GO:0030198">
    <property type="term" value="P:extracellular matrix organization"/>
    <property type="evidence" value="ECO:0007669"/>
    <property type="project" value="TreeGrafter"/>
</dbReference>
<gene>
    <name evidence="3" type="ORF">SAMN05216490_2314</name>
</gene>
<dbReference type="Gene3D" id="2.30.180.10">
    <property type="entry name" value="FAS1 domain"/>
    <property type="match status" value="1"/>
</dbReference>
<dbReference type="PANTHER" id="PTHR10900">
    <property type="entry name" value="PERIOSTIN-RELATED"/>
    <property type="match status" value="1"/>
</dbReference>
<dbReference type="Pfam" id="PF02469">
    <property type="entry name" value="Fasciclin"/>
    <property type="match status" value="1"/>
</dbReference>
<dbReference type="STRING" id="652787.SAMN05216490_2314"/>
<sequence>MYNIFMKKIILLTFLLFNCCLLFAQTTAVVTRTVDGTTMSSSNDFFINASHSKNSSIFFQLVDTAGISQTFKSDALITVFAPDNQAFLKLDKAVLDTLLKPAHKQDLVKLLLSHVLTGKVTSKDIAKQINLNNGQAVLTTMANTKLIATIDANRNIVLTNENGNKSVISKFDILQKNGILDIVTSVLISKNTQP</sequence>
<dbReference type="Proteomes" id="UP000199679">
    <property type="component" value="Chromosome I"/>
</dbReference>
<dbReference type="GO" id="GO:0050839">
    <property type="term" value="F:cell adhesion molecule binding"/>
    <property type="evidence" value="ECO:0007669"/>
    <property type="project" value="TreeGrafter"/>
</dbReference>
<accession>A0A1H1WZE8</accession>
<evidence type="ECO:0000313" key="3">
    <source>
        <dbReference type="EMBL" id="SDT02140.1"/>
    </source>
</evidence>
<organism evidence="3 4">
    <name type="scientific">Mucilaginibacter mallensis</name>
    <dbReference type="NCBI Taxonomy" id="652787"/>
    <lineage>
        <taxon>Bacteria</taxon>
        <taxon>Pseudomonadati</taxon>
        <taxon>Bacteroidota</taxon>
        <taxon>Sphingobacteriia</taxon>
        <taxon>Sphingobacteriales</taxon>
        <taxon>Sphingobacteriaceae</taxon>
        <taxon>Mucilaginibacter</taxon>
    </lineage>
</organism>
<protein>
    <submittedName>
        <fullName evidence="3">Uncaracterized surface protein containing fasciclin (FAS1) repeats</fullName>
    </submittedName>
</protein>
<dbReference type="InterPro" id="IPR000782">
    <property type="entry name" value="FAS1_domain"/>
</dbReference>
<dbReference type="GO" id="GO:0031012">
    <property type="term" value="C:extracellular matrix"/>
    <property type="evidence" value="ECO:0007669"/>
    <property type="project" value="TreeGrafter"/>
</dbReference>
<feature type="chain" id="PRO_5009264980" evidence="1">
    <location>
        <begin position="25"/>
        <end position="194"/>
    </location>
</feature>
<dbReference type="SUPFAM" id="SSF82153">
    <property type="entry name" value="FAS1 domain"/>
    <property type="match status" value="1"/>
</dbReference>
<dbReference type="EMBL" id="LT629740">
    <property type="protein sequence ID" value="SDT02140.1"/>
    <property type="molecule type" value="Genomic_DNA"/>
</dbReference>
<feature type="domain" description="FAS1" evidence="2">
    <location>
        <begin position="42"/>
        <end position="187"/>
    </location>
</feature>